<evidence type="ECO:0000256" key="1">
    <source>
        <dbReference type="SAM" id="Coils"/>
    </source>
</evidence>
<proteinExistence type="predicted"/>
<protein>
    <submittedName>
        <fullName evidence="3">Ribonuclease H-like domain-containing protein</fullName>
    </submittedName>
</protein>
<dbReference type="EMBL" id="BKCJ010314814">
    <property type="protein sequence ID" value="GEZ72245.1"/>
    <property type="molecule type" value="Genomic_DNA"/>
</dbReference>
<evidence type="ECO:0000313" key="3">
    <source>
        <dbReference type="EMBL" id="GEZ72245.1"/>
    </source>
</evidence>
<dbReference type="AlphaFoldDB" id="A0A699INN6"/>
<gene>
    <name evidence="3" type="ORF">Tci_544218</name>
</gene>
<comment type="caution">
    <text evidence="3">The sequence shown here is derived from an EMBL/GenBank/DDBJ whole genome shotgun (WGS) entry which is preliminary data.</text>
</comment>
<feature type="coiled-coil region" evidence="1">
    <location>
        <begin position="160"/>
        <end position="229"/>
    </location>
</feature>
<accession>A0A699INN6</accession>
<reference evidence="3" key="1">
    <citation type="journal article" date="2019" name="Sci. Rep.">
        <title>Draft genome of Tanacetum cinerariifolium, the natural source of mosquito coil.</title>
        <authorList>
            <person name="Yamashiro T."/>
            <person name="Shiraishi A."/>
            <person name="Satake H."/>
            <person name="Nakayama K."/>
        </authorList>
    </citation>
    <scope>NUCLEOTIDE SEQUENCE</scope>
</reference>
<sequence>LQKLISQLEIFGESLSQEDINLKFLKSLPIEWRTHTLIWRNKTDMEDQSLDDLFNSLKMYEAEVKSSSSTSPTTQNIAFVSSQDTDNTIEGDGPQMTDGHADHASKECDGVGSYDWSFQADEEPTNYALMAFTSSCSTSSLSSDSEVAPCSKTCSKAYGLESVEARLVVYQQNKNVFEEDIKLLKLDVMIRDNVLVKLRKKFEKVKQERDKLKLKLENFQTSLKNLSNLLASQITDKTGLGYDNQVFNSTMFEQRVRRHCYGWSRGCIQTKGRGIAELDANEDITLETVDAKDDTDEAKTAEVEEVIEVDTAAKLMTEVVTTTATTITDAQVPKASAPRRRKGVVIHDPEETTTASVIVHSEDKSKDKGKGILIEEPKSLKRQAQIEQDEAFARELEAELNDNIN</sequence>
<organism evidence="3">
    <name type="scientific">Tanacetum cinerariifolium</name>
    <name type="common">Dalmatian daisy</name>
    <name type="synonym">Chrysanthemum cinerariifolium</name>
    <dbReference type="NCBI Taxonomy" id="118510"/>
    <lineage>
        <taxon>Eukaryota</taxon>
        <taxon>Viridiplantae</taxon>
        <taxon>Streptophyta</taxon>
        <taxon>Embryophyta</taxon>
        <taxon>Tracheophyta</taxon>
        <taxon>Spermatophyta</taxon>
        <taxon>Magnoliopsida</taxon>
        <taxon>eudicotyledons</taxon>
        <taxon>Gunneridae</taxon>
        <taxon>Pentapetalae</taxon>
        <taxon>asterids</taxon>
        <taxon>campanulids</taxon>
        <taxon>Asterales</taxon>
        <taxon>Asteraceae</taxon>
        <taxon>Asteroideae</taxon>
        <taxon>Anthemideae</taxon>
        <taxon>Anthemidinae</taxon>
        <taxon>Tanacetum</taxon>
    </lineage>
</organism>
<evidence type="ECO:0000256" key="2">
    <source>
        <dbReference type="SAM" id="MobiDB-lite"/>
    </source>
</evidence>
<keyword evidence="1" id="KW-0175">Coiled coil</keyword>
<feature type="non-terminal residue" evidence="3">
    <location>
        <position position="1"/>
    </location>
</feature>
<feature type="region of interest" description="Disordered" evidence="2">
    <location>
        <begin position="81"/>
        <end position="103"/>
    </location>
</feature>
<name>A0A699INN6_TANCI</name>